<dbReference type="EMBL" id="LAZR01000391">
    <property type="protein sequence ID" value="KKN71034.1"/>
    <property type="molecule type" value="Genomic_DNA"/>
</dbReference>
<name>A0A0F9SVX0_9ZZZZ</name>
<accession>A0A0F9SVX0</accession>
<dbReference type="InterPro" id="IPR021146">
    <property type="entry name" value="Phage_gp6-like_head-tail"/>
</dbReference>
<comment type="caution">
    <text evidence="1">The sequence shown here is derived from an EMBL/GenBank/DDBJ whole genome shotgun (WGS) entry which is preliminary data.</text>
</comment>
<reference evidence="1" key="1">
    <citation type="journal article" date="2015" name="Nature">
        <title>Complex archaea that bridge the gap between prokaryotes and eukaryotes.</title>
        <authorList>
            <person name="Spang A."/>
            <person name="Saw J.H."/>
            <person name="Jorgensen S.L."/>
            <person name="Zaremba-Niedzwiedzka K."/>
            <person name="Martijn J."/>
            <person name="Lind A.E."/>
            <person name="van Eijk R."/>
            <person name="Schleper C."/>
            <person name="Guy L."/>
            <person name="Ettema T.J."/>
        </authorList>
    </citation>
    <scope>NUCLEOTIDE SEQUENCE</scope>
</reference>
<dbReference type="InterPro" id="IPR011738">
    <property type="entry name" value="Phage_CHP"/>
</dbReference>
<sequence length="218" mass="23766">MRYGLTVDVAPAAEPVLTADAKEHLRVEITTDDDYIDTLVASARDFVEDHLQRKLITQTLDMTLDRFPPSLSFVSLHHNHHHHDHALGHDPSIYLPRSPVQSITSIKYIDDAGVEQTLAVGKFKLDTKSLVARVVPAFGEEWPTTRAEINAVTVKFVVGYGAAGADVPAAIIHAIKLLVGTFYDPVRATVIVGSATKMPDAADFLLGPFRVATRAGSY</sequence>
<organism evidence="1">
    <name type="scientific">marine sediment metagenome</name>
    <dbReference type="NCBI Taxonomy" id="412755"/>
    <lineage>
        <taxon>unclassified sequences</taxon>
        <taxon>metagenomes</taxon>
        <taxon>ecological metagenomes</taxon>
    </lineage>
</organism>
<gene>
    <name evidence="1" type="ORF">LCGC14_0424510</name>
</gene>
<protein>
    <submittedName>
        <fullName evidence="1">Uncharacterized protein</fullName>
    </submittedName>
</protein>
<dbReference type="Pfam" id="PF05135">
    <property type="entry name" value="Phage_connect_1"/>
    <property type="match status" value="1"/>
</dbReference>
<dbReference type="CDD" id="cd08054">
    <property type="entry name" value="gp6"/>
    <property type="match status" value="2"/>
</dbReference>
<proteinExistence type="predicted"/>
<dbReference type="Gene3D" id="1.10.3230.30">
    <property type="entry name" value="Phage gp6-like head-tail connector protein"/>
    <property type="match status" value="1"/>
</dbReference>
<dbReference type="NCBIfam" id="TIGR02215">
    <property type="entry name" value="phage_chp_gp8"/>
    <property type="match status" value="2"/>
</dbReference>
<dbReference type="AlphaFoldDB" id="A0A0F9SVX0"/>
<evidence type="ECO:0000313" key="1">
    <source>
        <dbReference type="EMBL" id="KKN71034.1"/>
    </source>
</evidence>